<reference evidence="3" key="1">
    <citation type="journal article" date="2017" name="Genome Biol.">
        <title>Comparative genomics reveals high biological diversity and specific adaptations in the industrially and medically important fungal genus Aspergillus.</title>
        <authorList>
            <person name="de Vries R.P."/>
            <person name="Riley R."/>
            <person name="Wiebenga A."/>
            <person name="Aguilar-Osorio G."/>
            <person name="Amillis S."/>
            <person name="Uchima C.A."/>
            <person name="Anderluh G."/>
            <person name="Asadollahi M."/>
            <person name="Askin M."/>
            <person name="Barry K."/>
            <person name="Battaglia E."/>
            <person name="Bayram O."/>
            <person name="Benocci T."/>
            <person name="Braus-Stromeyer S.A."/>
            <person name="Caldana C."/>
            <person name="Canovas D."/>
            <person name="Cerqueira G.C."/>
            <person name="Chen F."/>
            <person name="Chen W."/>
            <person name="Choi C."/>
            <person name="Clum A."/>
            <person name="Dos Santos R.A."/>
            <person name="Damasio A.R."/>
            <person name="Diallinas G."/>
            <person name="Emri T."/>
            <person name="Fekete E."/>
            <person name="Flipphi M."/>
            <person name="Freyberg S."/>
            <person name="Gallo A."/>
            <person name="Gournas C."/>
            <person name="Habgood R."/>
            <person name="Hainaut M."/>
            <person name="Harispe M.L."/>
            <person name="Henrissat B."/>
            <person name="Hilden K.S."/>
            <person name="Hope R."/>
            <person name="Hossain A."/>
            <person name="Karabika E."/>
            <person name="Karaffa L."/>
            <person name="Karanyi Z."/>
            <person name="Krasevec N."/>
            <person name="Kuo A."/>
            <person name="Kusch H."/>
            <person name="LaButti K."/>
            <person name="Lagendijk E.L."/>
            <person name="Lapidus A."/>
            <person name="Levasseur A."/>
            <person name="Lindquist E."/>
            <person name="Lipzen A."/>
            <person name="Logrieco A.F."/>
            <person name="MacCabe A."/>
            <person name="Maekelae M.R."/>
            <person name="Malavazi I."/>
            <person name="Melin P."/>
            <person name="Meyer V."/>
            <person name="Mielnichuk N."/>
            <person name="Miskei M."/>
            <person name="Molnar A.P."/>
            <person name="Mule G."/>
            <person name="Ngan C.Y."/>
            <person name="Orejas M."/>
            <person name="Orosz E."/>
            <person name="Ouedraogo J.P."/>
            <person name="Overkamp K.M."/>
            <person name="Park H.-S."/>
            <person name="Perrone G."/>
            <person name="Piumi F."/>
            <person name="Punt P.J."/>
            <person name="Ram A.F."/>
            <person name="Ramon A."/>
            <person name="Rauscher S."/>
            <person name="Record E."/>
            <person name="Riano-Pachon D.M."/>
            <person name="Robert V."/>
            <person name="Roehrig J."/>
            <person name="Ruller R."/>
            <person name="Salamov A."/>
            <person name="Salih N.S."/>
            <person name="Samson R.A."/>
            <person name="Sandor E."/>
            <person name="Sanguinetti M."/>
            <person name="Schuetze T."/>
            <person name="Sepcic K."/>
            <person name="Shelest E."/>
            <person name="Sherlock G."/>
            <person name="Sophianopoulou V."/>
            <person name="Squina F.M."/>
            <person name="Sun H."/>
            <person name="Susca A."/>
            <person name="Todd R.B."/>
            <person name="Tsang A."/>
            <person name="Unkles S.E."/>
            <person name="van de Wiele N."/>
            <person name="van Rossen-Uffink D."/>
            <person name="Oliveira J.V."/>
            <person name="Vesth T.C."/>
            <person name="Visser J."/>
            <person name="Yu J.-H."/>
            <person name="Zhou M."/>
            <person name="Andersen M.R."/>
            <person name="Archer D.B."/>
            <person name="Baker S.E."/>
            <person name="Benoit I."/>
            <person name="Brakhage A.A."/>
            <person name="Braus G.H."/>
            <person name="Fischer R."/>
            <person name="Frisvad J.C."/>
            <person name="Goldman G.H."/>
            <person name="Houbraken J."/>
            <person name="Oakley B."/>
            <person name="Pocsi I."/>
            <person name="Scazzocchio C."/>
            <person name="Seiboth B."/>
            <person name="vanKuyk P.A."/>
            <person name="Wortman J."/>
            <person name="Dyer P.S."/>
            <person name="Grigoriev I.V."/>
        </authorList>
    </citation>
    <scope>NUCLEOTIDE SEQUENCE [LARGE SCALE GENOMIC DNA]</scope>
    <source>
        <strain evidence="3">CBS 101740 / IMI 381727 / IBT 21946</strain>
    </source>
</reference>
<name>A0A1L9UEL6_ASPBC</name>
<proteinExistence type="predicted"/>
<dbReference type="RefSeq" id="XP_067477347.1">
    <property type="nucleotide sequence ID" value="XM_067628510.1"/>
</dbReference>
<dbReference type="Proteomes" id="UP000184499">
    <property type="component" value="Unassembled WGS sequence"/>
</dbReference>
<accession>A0A1L9UEL6</accession>
<evidence type="ECO:0000313" key="2">
    <source>
        <dbReference type="EMBL" id="OJJ70098.1"/>
    </source>
</evidence>
<dbReference type="VEuPathDB" id="FungiDB:ASPBRDRAFT_650868"/>
<sequence length="78" mass="8573">MKIDMQARSIVVAIRAKKVRRLPMKQEKQAVNQKPACAEEGGEFADSCWAVAADSNLTLSFGFVSGHCIVLSLIMIYT</sequence>
<dbReference type="EMBL" id="KV878687">
    <property type="protein sequence ID" value="OJJ70098.1"/>
    <property type="molecule type" value="Genomic_DNA"/>
</dbReference>
<keyword evidence="1" id="KW-0812">Transmembrane</keyword>
<protein>
    <submittedName>
        <fullName evidence="2">Uncharacterized protein</fullName>
    </submittedName>
</protein>
<dbReference type="GeneID" id="93580998"/>
<gene>
    <name evidence="2" type="ORF">ASPBRDRAFT_650868</name>
</gene>
<organism evidence="2 3">
    <name type="scientific">Aspergillus brasiliensis (strain CBS 101740 / IMI 381727 / IBT 21946)</name>
    <dbReference type="NCBI Taxonomy" id="767769"/>
    <lineage>
        <taxon>Eukaryota</taxon>
        <taxon>Fungi</taxon>
        <taxon>Dikarya</taxon>
        <taxon>Ascomycota</taxon>
        <taxon>Pezizomycotina</taxon>
        <taxon>Eurotiomycetes</taxon>
        <taxon>Eurotiomycetidae</taxon>
        <taxon>Eurotiales</taxon>
        <taxon>Aspergillaceae</taxon>
        <taxon>Aspergillus</taxon>
        <taxon>Aspergillus subgen. Circumdati</taxon>
    </lineage>
</organism>
<dbReference type="AlphaFoldDB" id="A0A1L9UEL6"/>
<feature type="transmembrane region" description="Helical" evidence="1">
    <location>
        <begin position="59"/>
        <end position="77"/>
    </location>
</feature>
<evidence type="ECO:0000256" key="1">
    <source>
        <dbReference type="SAM" id="Phobius"/>
    </source>
</evidence>
<keyword evidence="1" id="KW-0472">Membrane</keyword>
<keyword evidence="3" id="KW-1185">Reference proteome</keyword>
<keyword evidence="1" id="KW-1133">Transmembrane helix</keyword>
<evidence type="ECO:0000313" key="3">
    <source>
        <dbReference type="Proteomes" id="UP000184499"/>
    </source>
</evidence>